<keyword evidence="10" id="KW-1185">Reference proteome</keyword>
<dbReference type="OrthoDB" id="5820615at2"/>
<evidence type="ECO:0000256" key="2">
    <source>
        <dbReference type="ARBA" id="ARBA00008900"/>
    </source>
</evidence>
<dbReference type="SUPFAM" id="SSF55620">
    <property type="entry name" value="Tetrahydrobiopterin biosynthesis enzymes-like"/>
    <property type="match status" value="2"/>
</dbReference>
<reference evidence="8 9" key="1">
    <citation type="submission" date="2016-11" db="EMBL/GenBank/DDBJ databases">
        <authorList>
            <person name="Jaros S."/>
            <person name="Januszkiewicz K."/>
            <person name="Wedrychowicz H."/>
        </authorList>
    </citation>
    <scope>NUCLEOTIDE SEQUENCE [LARGE SCALE GENOMIC DNA]</scope>
    <source>
        <strain evidence="8 9">DSM 4740</strain>
    </source>
</reference>
<name>A0A1M7AT90_9GAMM</name>
<dbReference type="RefSeq" id="WP_073433533.1">
    <property type="nucleotide sequence ID" value="NZ_BJXU01000005.1"/>
</dbReference>
<protein>
    <recommendedName>
        <fullName evidence="4">6-carboxy-5,6,7,8-tetrahydropterin synthase</fullName>
        <ecNumber evidence="3">4.1.2.50</ecNumber>
    </recommendedName>
    <alternativeName>
        <fullName evidence="5">Queuosine biosynthesis protein QueD</fullName>
    </alternativeName>
</protein>
<dbReference type="Proteomes" id="UP000184123">
    <property type="component" value="Unassembled WGS sequence"/>
</dbReference>
<accession>A0A1M7AT90</accession>
<dbReference type="Gene3D" id="3.30.479.10">
    <property type="entry name" value="6-pyruvoyl tetrahydropterin synthase/QueD"/>
    <property type="match status" value="1"/>
</dbReference>
<dbReference type="EMBL" id="BJXU01000005">
    <property type="protein sequence ID" value="GEN22266.1"/>
    <property type="molecule type" value="Genomic_DNA"/>
</dbReference>
<dbReference type="Proteomes" id="UP000321726">
    <property type="component" value="Unassembled WGS sequence"/>
</dbReference>
<evidence type="ECO:0000313" key="7">
    <source>
        <dbReference type="EMBL" id="GEN22266.1"/>
    </source>
</evidence>
<gene>
    <name evidence="7" type="ORF">HCU01_02150</name>
    <name evidence="8" type="ORF">SAMN05660971_00636</name>
</gene>
<evidence type="ECO:0000313" key="9">
    <source>
        <dbReference type="Proteomes" id="UP000184123"/>
    </source>
</evidence>
<dbReference type="InterPro" id="IPR038418">
    <property type="entry name" value="6-PTP_synth/QueD_sf"/>
</dbReference>
<comment type="catalytic activity">
    <reaction evidence="6">
        <text>7,8-dihydroneopterin 3'-triphosphate + H2O = 6-carboxy-5,6,7,8-tetrahydropterin + triphosphate + acetaldehyde + 2 H(+)</text>
        <dbReference type="Rhea" id="RHEA:27966"/>
        <dbReference type="ChEBI" id="CHEBI:15343"/>
        <dbReference type="ChEBI" id="CHEBI:15377"/>
        <dbReference type="ChEBI" id="CHEBI:15378"/>
        <dbReference type="ChEBI" id="CHEBI:18036"/>
        <dbReference type="ChEBI" id="CHEBI:58462"/>
        <dbReference type="ChEBI" id="CHEBI:61032"/>
        <dbReference type="EC" id="4.1.2.50"/>
    </reaction>
</comment>
<dbReference type="UniPathway" id="UPA00391"/>
<evidence type="ECO:0000313" key="8">
    <source>
        <dbReference type="EMBL" id="SHL45962.1"/>
    </source>
</evidence>
<evidence type="ECO:0000256" key="3">
    <source>
        <dbReference type="ARBA" id="ARBA00012982"/>
    </source>
</evidence>
<organism evidence="8 9">
    <name type="scientific">Halomonas cupida</name>
    <dbReference type="NCBI Taxonomy" id="44933"/>
    <lineage>
        <taxon>Bacteria</taxon>
        <taxon>Pseudomonadati</taxon>
        <taxon>Pseudomonadota</taxon>
        <taxon>Gammaproteobacteria</taxon>
        <taxon>Oceanospirillales</taxon>
        <taxon>Halomonadaceae</taxon>
        <taxon>Halomonas</taxon>
    </lineage>
</organism>
<sequence length="286" mass="32059">MPLFVNQLTHLDVSLWCPERGLVGASWHLDAELFGELGEHGMLFDFGEVKPWIKSRIDGGADHTLLIPAKAPGIDISDCPEGMRIRTRTPYAMEVRGPRQAFTLLPCERIDTDNLAEHLSQSLGRRFPEQVERIVLRLREEIIDGASYSYSHGLKHHGGNCQRIAHGHRSRLEIHQHGERQPHLESHYASWLDNTYLVSAEDILADQARQQTLTTSYRSAQGQFVLTLPRERCRVLATATTVENIAIWLTHEITRATGVATQLYAYEGIDKGASHSATPEELAGDA</sequence>
<dbReference type="Pfam" id="PF01242">
    <property type="entry name" value="PTPS"/>
    <property type="match status" value="1"/>
</dbReference>
<dbReference type="GO" id="GO:0070497">
    <property type="term" value="F:6-carboxytetrahydropterin synthase activity"/>
    <property type="evidence" value="ECO:0007669"/>
    <property type="project" value="UniProtKB-EC"/>
</dbReference>
<dbReference type="AlphaFoldDB" id="A0A1M7AT90"/>
<evidence type="ECO:0000256" key="5">
    <source>
        <dbReference type="ARBA" id="ARBA00031449"/>
    </source>
</evidence>
<dbReference type="EC" id="4.1.2.50" evidence="3"/>
<comment type="similarity">
    <text evidence="2">Belongs to the PTPS family. QueD subfamily.</text>
</comment>
<evidence type="ECO:0000256" key="1">
    <source>
        <dbReference type="ARBA" id="ARBA00005061"/>
    </source>
</evidence>
<proteinExistence type="inferred from homology"/>
<evidence type="ECO:0000256" key="4">
    <source>
        <dbReference type="ARBA" id="ARBA00018141"/>
    </source>
</evidence>
<evidence type="ECO:0000313" key="10">
    <source>
        <dbReference type="Proteomes" id="UP000321726"/>
    </source>
</evidence>
<evidence type="ECO:0000256" key="6">
    <source>
        <dbReference type="ARBA" id="ARBA00048807"/>
    </source>
</evidence>
<comment type="pathway">
    <text evidence="1">Purine metabolism; 7-cyano-7-deazaguanine biosynthesis.</text>
</comment>
<reference evidence="7 10" key="2">
    <citation type="submission" date="2019-07" db="EMBL/GenBank/DDBJ databases">
        <title>Whole genome shotgun sequence of Halomonas cupida NBRC 102219.</title>
        <authorList>
            <person name="Hosoyama A."/>
            <person name="Uohara A."/>
            <person name="Ohji S."/>
            <person name="Ichikawa N."/>
        </authorList>
    </citation>
    <scope>NUCLEOTIDE SEQUENCE [LARGE SCALE GENOMIC DNA]</scope>
    <source>
        <strain evidence="7 10">NBRC 102219</strain>
    </source>
</reference>
<dbReference type="EMBL" id="FRCA01000001">
    <property type="protein sequence ID" value="SHL45962.1"/>
    <property type="molecule type" value="Genomic_DNA"/>
</dbReference>
<dbReference type="STRING" id="44933.SAMN05660971_00636"/>
<dbReference type="InterPro" id="IPR007115">
    <property type="entry name" value="6-PTP_synth/QueD"/>
</dbReference>